<protein>
    <submittedName>
        <fullName evidence="2">Uncharacterized protein</fullName>
    </submittedName>
</protein>
<evidence type="ECO:0000256" key="1">
    <source>
        <dbReference type="SAM" id="MobiDB-lite"/>
    </source>
</evidence>
<evidence type="ECO:0000313" key="3">
    <source>
        <dbReference type="Proteomes" id="UP000244855"/>
    </source>
</evidence>
<feature type="region of interest" description="Disordered" evidence="1">
    <location>
        <begin position="1"/>
        <end position="77"/>
    </location>
</feature>
<evidence type="ECO:0000313" key="2">
    <source>
        <dbReference type="EMBL" id="PVH90383.1"/>
    </source>
</evidence>
<accession>A0A2V1CYX1</accession>
<name>A0A2V1CYX1_9PLEO</name>
<feature type="compositionally biased region" description="Low complexity" evidence="1">
    <location>
        <begin position="1"/>
        <end position="24"/>
    </location>
</feature>
<gene>
    <name evidence="2" type="ORF">DM02DRAFT_621046</name>
</gene>
<organism evidence="2 3">
    <name type="scientific">Periconia macrospinosa</name>
    <dbReference type="NCBI Taxonomy" id="97972"/>
    <lineage>
        <taxon>Eukaryota</taxon>
        <taxon>Fungi</taxon>
        <taxon>Dikarya</taxon>
        <taxon>Ascomycota</taxon>
        <taxon>Pezizomycotina</taxon>
        <taxon>Dothideomycetes</taxon>
        <taxon>Pleosporomycetidae</taxon>
        <taxon>Pleosporales</taxon>
        <taxon>Massarineae</taxon>
        <taxon>Periconiaceae</taxon>
        <taxon>Periconia</taxon>
    </lineage>
</organism>
<dbReference type="EMBL" id="KZ806367">
    <property type="protein sequence ID" value="PVH90383.1"/>
    <property type="molecule type" value="Genomic_DNA"/>
</dbReference>
<feature type="compositionally biased region" description="Gly residues" evidence="1">
    <location>
        <begin position="67"/>
        <end position="77"/>
    </location>
</feature>
<keyword evidence="3" id="KW-1185">Reference proteome</keyword>
<feature type="compositionally biased region" description="Polar residues" evidence="1">
    <location>
        <begin position="25"/>
        <end position="40"/>
    </location>
</feature>
<dbReference type="Proteomes" id="UP000244855">
    <property type="component" value="Unassembled WGS sequence"/>
</dbReference>
<dbReference type="AlphaFoldDB" id="A0A2V1CYX1"/>
<sequence>MSSGQSNSSSNTSNSSAQETSQANGTNHGNTQRPQNSSRVSDLPSAYVTSLPTEDRGVDLRPFMNNSGGGNVNGSDK</sequence>
<reference evidence="2 3" key="1">
    <citation type="journal article" date="2018" name="Sci. Rep.">
        <title>Comparative genomics provides insights into the lifestyle and reveals functional heterogeneity of dark septate endophytic fungi.</title>
        <authorList>
            <person name="Knapp D.G."/>
            <person name="Nemeth J.B."/>
            <person name="Barry K."/>
            <person name="Hainaut M."/>
            <person name="Henrissat B."/>
            <person name="Johnson J."/>
            <person name="Kuo A."/>
            <person name="Lim J.H.P."/>
            <person name="Lipzen A."/>
            <person name="Nolan M."/>
            <person name="Ohm R.A."/>
            <person name="Tamas L."/>
            <person name="Grigoriev I.V."/>
            <person name="Spatafora J.W."/>
            <person name="Nagy L.G."/>
            <person name="Kovacs G.M."/>
        </authorList>
    </citation>
    <scope>NUCLEOTIDE SEQUENCE [LARGE SCALE GENOMIC DNA]</scope>
    <source>
        <strain evidence="2 3">DSE2036</strain>
    </source>
</reference>
<proteinExistence type="predicted"/>